<feature type="transmembrane region" description="Helical" evidence="1">
    <location>
        <begin position="20"/>
        <end position="38"/>
    </location>
</feature>
<feature type="transmembrane region" description="Helical" evidence="1">
    <location>
        <begin position="137"/>
        <end position="162"/>
    </location>
</feature>
<proteinExistence type="predicted"/>
<reference evidence="4" key="1">
    <citation type="submission" date="2016-09" db="EMBL/GenBank/DDBJ databases">
        <authorList>
            <person name="Wan X."/>
            <person name="Hou S."/>
        </authorList>
    </citation>
    <scope>NUCLEOTIDE SEQUENCE [LARGE SCALE GENOMIC DNA]</scope>
    <source>
        <strain evidence="4">KH87</strain>
    </source>
</reference>
<keyword evidence="1" id="KW-0472">Membrane</keyword>
<accession>A0A1E7Q2S7</accession>
<keyword evidence="1" id="KW-1133">Transmembrane helix</keyword>
<evidence type="ECO:0000256" key="1">
    <source>
        <dbReference type="SAM" id="Phobius"/>
    </source>
</evidence>
<name>A0A1E7Q2S7_9GAMM</name>
<evidence type="ECO:0000259" key="2">
    <source>
        <dbReference type="Pfam" id="PF12158"/>
    </source>
</evidence>
<sequence length="166" mass="18995">MELIIYFQEMWQLAIQGQTQGIWFWAGLYTFIVCVYSVKLQLSTRHWPWVEGDLSNIGTAKFGATDKIISNQKYVSKALYQYRVSGVDYNGNKISPWVVVVSHNAKAILEKQLLGIQHLPSGKVKVYYKPSNPQKSFLIIAGKMGIFITLVISVLPLIGFYFKYYT</sequence>
<dbReference type="InterPro" id="IPR021994">
    <property type="entry name" value="DUF3592"/>
</dbReference>
<keyword evidence="4" id="KW-1185">Reference proteome</keyword>
<keyword evidence="1" id="KW-0812">Transmembrane</keyword>
<evidence type="ECO:0000313" key="3">
    <source>
        <dbReference type="EMBL" id="OEY68514.1"/>
    </source>
</evidence>
<comment type="caution">
    <text evidence="3">The sequence shown here is derived from an EMBL/GenBank/DDBJ whole genome shotgun (WGS) entry which is preliminary data.</text>
</comment>
<dbReference type="Proteomes" id="UP000242258">
    <property type="component" value="Unassembled WGS sequence"/>
</dbReference>
<evidence type="ECO:0000313" key="4">
    <source>
        <dbReference type="Proteomes" id="UP000242258"/>
    </source>
</evidence>
<protein>
    <recommendedName>
        <fullName evidence="2">DUF3592 domain-containing protein</fullName>
    </recommendedName>
</protein>
<gene>
    <name evidence="3" type="ORF">BI198_02220</name>
</gene>
<dbReference type="RefSeq" id="WP_070048081.1">
    <property type="nucleotide sequence ID" value="NZ_CBCSDO010000001.1"/>
</dbReference>
<dbReference type="OrthoDB" id="7855841at2"/>
<dbReference type="EMBL" id="MKEK01000001">
    <property type="protein sequence ID" value="OEY68514.1"/>
    <property type="molecule type" value="Genomic_DNA"/>
</dbReference>
<dbReference type="AlphaFoldDB" id="A0A1E7Q2S7"/>
<dbReference type="STRING" id="1628148.BI198_02220"/>
<dbReference type="Pfam" id="PF12158">
    <property type="entry name" value="DUF3592"/>
    <property type="match status" value="1"/>
</dbReference>
<organism evidence="3 4">
    <name type="scientific">Rheinheimera salexigens</name>
    <dbReference type="NCBI Taxonomy" id="1628148"/>
    <lineage>
        <taxon>Bacteria</taxon>
        <taxon>Pseudomonadati</taxon>
        <taxon>Pseudomonadota</taxon>
        <taxon>Gammaproteobacteria</taxon>
        <taxon>Chromatiales</taxon>
        <taxon>Chromatiaceae</taxon>
        <taxon>Rheinheimera</taxon>
    </lineage>
</organism>
<feature type="domain" description="DUF3592" evidence="2">
    <location>
        <begin position="74"/>
        <end position="139"/>
    </location>
</feature>